<reference evidence="5 6" key="1">
    <citation type="submission" date="2018-10" db="EMBL/GenBank/DDBJ databases">
        <title>Aeromicrobium sp. 9W16Y-2 whole genome shotgun sequence.</title>
        <authorList>
            <person name="Li F."/>
        </authorList>
    </citation>
    <scope>NUCLEOTIDE SEQUENCE [LARGE SCALE GENOMIC DNA]</scope>
    <source>
        <strain evidence="5 6">9W16Y-2</strain>
    </source>
</reference>
<dbReference type="Gene3D" id="3.40.50.970">
    <property type="match status" value="1"/>
</dbReference>
<organism evidence="5 6">
    <name type="scientific">Aeromicrobium phragmitis</name>
    <dbReference type="NCBI Taxonomy" id="2478914"/>
    <lineage>
        <taxon>Bacteria</taxon>
        <taxon>Bacillati</taxon>
        <taxon>Actinomycetota</taxon>
        <taxon>Actinomycetes</taxon>
        <taxon>Propionibacteriales</taxon>
        <taxon>Nocardioidaceae</taxon>
        <taxon>Aeromicrobium</taxon>
    </lineage>
</organism>
<dbReference type="RefSeq" id="WP_121792960.1">
    <property type="nucleotide sequence ID" value="NZ_RDBF01000001.1"/>
</dbReference>
<keyword evidence="3" id="KW-0786">Thiamine pyrophosphate</keyword>
<comment type="caution">
    <text evidence="5">The sequence shown here is derived from an EMBL/GenBank/DDBJ whole genome shotgun (WGS) entry which is preliminary data.</text>
</comment>
<evidence type="ECO:0000256" key="3">
    <source>
        <dbReference type="ARBA" id="ARBA00023052"/>
    </source>
</evidence>
<dbReference type="InterPro" id="IPR017596">
    <property type="entry name" value="PdhA/BkdA"/>
</dbReference>
<dbReference type="GO" id="GO:0016624">
    <property type="term" value="F:oxidoreductase activity, acting on the aldehyde or oxo group of donors, disulfide as acceptor"/>
    <property type="evidence" value="ECO:0007669"/>
    <property type="project" value="InterPro"/>
</dbReference>
<dbReference type="SUPFAM" id="SSF52518">
    <property type="entry name" value="Thiamin diphosphate-binding fold (THDP-binding)"/>
    <property type="match status" value="1"/>
</dbReference>
<name>A0A3L8PQS5_9ACTN</name>
<sequence>MTLPMTPQPGALAGEHELVQLLSPDGTRRHDPRFPDDDVEREEVEGWYRDLVLTRRIDTEAFALQRHGELGLWPPALGQEAAQVGSGRALRPQDFAFPTYRDHGVAYCRGVDPANLLGLFRGTELGSWDPQDHRYGLPQIIIGAQTLHATGYAMGLLLDGAVGHDDPERDAAAIAYLGDGATSQGDVAEAFVWAASYQAPVVFFCQNNQYAISVPLERQTRVPIAQRASGFGFEGVRVDGNDVLACYAVTRTALQKARDGGGPTLIEAVTYRMGAHTTSDDPARYRTADETEQWTAKDPIARVRTFLESEGSTPEFFGAVEAEADALGARLREACARLPEPDLADLFSFVHTDLPPELAAQRDDVVAWQALDERGAA</sequence>
<dbReference type="AlphaFoldDB" id="A0A3L8PQS5"/>
<dbReference type="PANTHER" id="PTHR43380">
    <property type="entry name" value="2-OXOISOVALERATE DEHYDROGENASE SUBUNIT ALPHA, MITOCHONDRIAL"/>
    <property type="match status" value="1"/>
</dbReference>
<evidence type="ECO:0000256" key="1">
    <source>
        <dbReference type="ARBA" id="ARBA00001964"/>
    </source>
</evidence>
<dbReference type="GO" id="GO:0009083">
    <property type="term" value="P:branched-chain amino acid catabolic process"/>
    <property type="evidence" value="ECO:0007669"/>
    <property type="project" value="TreeGrafter"/>
</dbReference>
<keyword evidence="6" id="KW-1185">Reference proteome</keyword>
<evidence type="ECO:0000259" key="4">
    <source>
        <dbReference type="Pfam" id="PF00676"/>
    </source>
</evidence>
<dbReference type="EMBL" id="RDBF01000001">
    <property type="protein sequence ID" value="RLV57554.1"/>
    <property type="molecule type" value="Genomic_DNA"/>
</dbReference>
<evidence type="ECO:0000313" key="5">
    <source>
        <dbReference type="EMBL" id="RLV57554.1"/>
    </source>
</evidence>
<dbReference type="Pfam" id="PF00676">
    <property type="entry name" value="E1_dh"/>
    <property type="match status" value="1"/>
</dbReference>
<dbReference type="PANTHER" id="PTHR43380:SF1">
    <property type="entry name" value="2-OXOISOVALERATE DEHYDROGENASE SUBUNIT ALPHA, MITOCHONDRIAL"/>
    <property type="match status" value="1"/>
</dbReference>
<evidence type="ECO:0000313" key="6">
    <source>
        <dbReference type="Proteomes" id="UP000282515"/>
    </source>
</evidence>
<proteinExistence type="predicted"/>
<accession>A0A3L8PQS5</accession>
<dbReference type="InterPro" id="IPR050771">
    <property type="entry name" value="Alpha-ketoacid_DH_E1_comp"/>
</dbReference>
<dbReference type="InterPro" id="IPR029061">
    <property type="entry name" value="THDP-binding"/>
</dbReference>
<gene>
    <name evidence="5" type="primary">pdhA</name>
    <name evidence="5" type="ORF">D9V41_02705</name>
</gene>
<keyword evidence="2" id="KW-0560">Oxidoreductase</keyword>
<dbReference type="OrthoDB" id="9766715at2"/>
<comment type="cofactor">
    <cofactor evidence="1">
        <name>thiamine diphosphate</name>
        <dbReference type="ChEBI" id="CHEBI:58937"/>
    </cofactor>
</comment>
<keyword evidence="5" id="KW-0670">Pyruvate</keyword>
<dbReference type="CDD" id="cd02000">
    <property type="entry name" value="TPP_E1_PDC_ADC_BCADC"/>
    <property type="match status" value="1"/>
</dbReference>
<dbReference type="GO" id="GO:0000287">
    <property type="term" value="F:magnesium ion binding"/>
    <property type="evidence" value="ECO:0007669"/>
    <property type="project" value="UniProtKB-ARBA"/>
</dbReference>
<protein>
    <submittedName>
        <fullName evidence="5">Pyruvate dehydrogenase (Acetyl-transferring) E1 component subunit alpha</fullName>
    </submittedName>
</protein>
<dbReference type="Proteomes" id="UP000282515">
    <property type="component" value="Unassembled WGS sequence"/>
</dbReference>
<evidence type="ECO:0000256" key="2">
    <source>
        <dbReference type="ARBA" id="ARBA00023002"/>
    </source>
</evidence>
<dbReference type="NCBIfam" id="TIGR03181">
    <property type="entry name" value="PDH_E1_alph_x"/>
    <property type="match status" value="1"/>
</dbReference>
<dbReference type="InterPro" id="IPR001017">
    <property type="entry name" value="DH_E1"/>
</dbReference>
<feature type="domain" description="Dehydrogenase E1 component" evidence="4">
    <location>
        <begin position="51"/>
        <end position="313"/>
    </location>
</feature>